<evidence type="ECO:0000313" key="2">
    <source>
        <dbReference type="Proteomes" id="UP000061839"/>
    </source>
</evidence>
<accession>A0A0D4C2K4</accession>
<sequence length="117" mass="13113">MTALERRLLWEGLMQWGGPARCSEELAVAMGFESVADLYEEGRRIRASLRAHEPMKHVDWTRAMIAAEIIFISSSLGAASDWDGVTGINDADTFKTIRDLQQHLVIWPPIGTYSPPK</sequence>
<dbReference type="AlphaFoldDB" id="A0A0D4C2K4"/>
<proteinExistence type="predicted"/>
<reference evidence="1 2" key="1">
    <citation type="journal article" date="2015" name="Genome Announc.">
        <title>Complete Genome Sequencing of Protease-Producing Novel Arthrobacter sp. Strain IHBB 11108 Using PacBio Single-Molecule Real-Time Sequencing Technology.</title>
        <authorList>
            <person name="Kiran S."/>
            <person name="Swarnkar M.K."/>
            <person name="Pal M."/>
            <person name="Thakur R."/>
            <person name="Tewari R."/>
            <person name="Singh A.K."/>
            <person name="Gulati A."/>
        </authorList>
    </citation>
    <scope>NUCLEOTIDE SEQUENCE [LARGE SCALE GENOMIC DNA]</scope>
    <source>
        <strain evidence="1 2">IHBB 11108</strain>
    </source>
</reference>
<gene>
    <name evidence="1" type="ORF">UM93_06020</name>
</gene>
<protein>
    <submittedName>
        <fullName evidence="1">Uncharacterized protein</fullName>
    </submittedName>
</protein>
<dbReference type="Proteomes" id="UP000061839">
    <property type="component" value="Chromosome"/>
</dbReference>
<dbReference type="KEGG" id="ari:UM93_06020"/>
<dbReference type="EMBL" id="CP011005">
    <property type="protein sequence ID" value="AJT42922.1"/>
    <property type="molecule type" value="Genomic_DNA"/>
</dbReference>
<dbReference type="PATRIC" id="fig|1618207.4.peg.1222"/>
<keyword evidence="2" id="KW-1185">Reference proteome</keyword>
<evidence type="ECO:0000313" key="1">
    <source>
        <dbReference type="EMBL" id="AJT42922.1"/>
    </source>
</evidence>
<name>A0A0D4C2K4_9MICC</name>
<dbReference type="HOGENOM" id="CLU_146095_0_0_11"/>
<organism evidence="1 2">
    <name type="scientific">Psychromicrobium lacuslunae</name>
    <dbReference type="NCBI Taxonomy" id="1618207"/>
    <lineage>
        <taxon>Bacteria</taxon>
        <taxon>Bacillati</taxon>
        <taxon>Actinomycetota</taxon>
        <taxon>Actinomycetes</taxon>
        <taxon>Micrococcales</taxon>
        <taxon>Micrococcaceae</taxon>
        <taxon>Psychromicrobium</taxon>
    </lineage>
</organism>